<dbReference type="Pfam" id="PF02298">
    <property type="entry name" value="Cu_bind_like"/>
    <property type="match status" value="1"/>
</dbReference>
<dbReference type="Gene3D" id="2.60.40.420">
    <property type="entry name" value="Cupredoxins - blue copper proteins"/>
    <property type="match status" value="1"/>
</dbReference>
<evidence type="ECO:0000256" key="9">
    <source>
        <dbReference type="ARBA" id="ARBA00035011"/>
    </source>
</evidence>
<evidence type="ECO:0000256" key="5">
    <source>
        <dbReference type="ARBA" id="ARBA00023136"/>
    </source>
</evidence>
<keyword evidence="7" id="KW-0325">Glycoprotein</keyword>
<name>A0A6A4QS67_LUPAL</name>
<sequence length="199" mass="21893">MIRSGLVSEKFLNLFLLMMTCTLLLISSPSSETEAKKFQVGGKEGWLLKPSEDYNHWASKLRFQVNDTLHFKYNKGSDSVLVVKRDDYDSCNVNNPMQRMDDGDSTFKLSNSGPHYFISGNVDNCKNGEKLIVLVMAVRHKVAPPPATDLVPREVDRSTLVPVAQAPSKANSGSVNRVGVGFGVGLVMMMYLCFGAGLV</sequence>
<keyword evidence="4" id="KW-0732">Signal</keyword>
<dbReference type="FunFam" id="2.60.40.420:FF:000010">
    <property type="entry name" value="Early nodulin-like protein 1"/>
    <property type="match status" value="1"/>
</dbReference>
<dbReference type="InterPro" id="IPR039391">
    <property type="entry name" value="Phytocyanin-like"/>
</dbReference>
<keyword evidence="5" id="KW-0472">Membrane</keyword>
<organism evidence="10 11">
    <name type="scientific">Lupinus albus</name>
    <name type="common">White lupine</name>
    <name type="synonym">Lupinus termis</name>
    <dbReference type="NCBI Taxonomy" id="3870"/>
    <lineage>
        <taxon>Eukaryota</taxon>
        <taxon>Viridiplantae</taxon>
        <taxon>Streptophyta</taxon>
        <taxon>Embryophyta</taxon>
        <taxon>Tracheophyta</taxon>
        <taxon>Spermatophyta</taxon>
        <taxon>Magnoliopsida</taxon>
        <taxon>eudicotyledons</taxon>
        <taxon>Gunneridae</taxon>
        <taxon>Pentapetalae</taxon>
        <taxon>rosids</taxon>
        <taxon>fabids</taxon>
        <taxon>Fabales</taxon>
        <taxon>Fabaceae</taxon>
        <taxon>Papilionoideae</taxon>
        <taxon>50 kb inversion clade</taxon>
        <taxon>genistoids sensu lato</taxon>
        <taxon>core genistoids</taxon>
        <taxon>Genisteae</taxon>
        <taxon>Lupinus</taxon>
    </lineage>
</organism>
<dbReference type="InterPro" id="IPR008972">
    <property type="entry name" value="Cupredoxin"/>
</dbReference>
<accession>A0A6A4QS67</accession>
<dbReference type="InterPro" id="IPR041846">
    <property type="entry name" value="ENL_dom"/>
</dbReference>
<dbReference type="GO" id="GO:0005886">
    <property type="term" value="C:plasma membrane"/>
    <property type="evidence" value="ECO:0007669"/>
    <property type="project" value="UniProtKB-SubCell"/>
</dbReference>
<keyword evidence="2" id="KW-1003">Cell membrane</keyword>
<keyword evidence="11" id="KW-1185">Reference proteome</keyword>
<protein>
    <submittedName>
        <fullName evidence="10">Putative cupredoxin</fullName>
    </submittedName>
</protein>
<gene>
    <name evidence="10" type="ORF">Lalb_Chr03g0029521</name>
</gene>
<comment type="caution">
    <text evidence="10">The sequence shown here is derived from an EMBL/GenBank/DDBJ whole genome shotgun (WGS) entry which is preliminary data.</text>
</comment>
<evidence type="ECO:0000256" key="2">
    <source>
        <dbReference type="ARBA" id="ARBA00022475"/>
    </source>
</evidence>
<dbReference type="PROSITE" id="PS51485">
    <property type="entry name" value="PHYTOCYANIN"/>
    <property type="match status" value="1"/>
</dbReference>
<dbReference type="PANTHER" id="PTHR33021">
    <property type="entry name" value="BLUE COPPER PROTEIN"/>
    <property type="match status" value="1"/>
</dbReference>
<evidence type="ECO:0000256" key="6">
    <source>
        <dbReference type="ARBA" id="ARBA00023157"/>
    </source>
</evidence>
<evidence type="ECO:0000313" key="11">
    <source>
        <dbReference type="Proteomes" id="UP000447434"/>
    </source>
</evidence>
<evidence type="ECO:0000256" key="8">
    <source>
        <dbReference type="ARBA" id="ARBA00023288"/>
    </source>
</evidence>
<evidence type="ECO:0000256" key="3">
    <source>
        <dbReference type="ARBA" id="ARBA00022622"/>
    </source>
</evidence>
<comment type="subcellular location">
    <subcellularLocation>
        <location evidence="1">Cell membrane</location>
        <topology evidence="1">Lipid-anchor</topology>
        <topology evidence="1">GPI-anchor</topology>
    </subcellularLocation>
</comment>
<keyword evidence="8" id="KW-0449">Lipoprotein</keyword>
<dbReference type="AlphaFoldDB" id="A0A6A4QS67"/>
<comment type="similarity">
    <text evidence="9">Belongs to the early nodulin-like (ENODL) family.</text>
</comment>
<evidence type="ECO:0000256" key="1">
    <source>
        <dbReference type="ARBA" id="ARBA00004609"/>
    </source>
</evidence>
<dbReference type="GO" id="GO:0098552">
    <property type="term" value="C:side of membrane"/>
    <property type="evidence" value="ECO:0007669"/>
    <property type="project" value="UniProtKB-KW"/>
</dbReference>
<evidence type="ECO:0000256" key="7">
    <source>
        <dbReference type="ARBA" id="ARBA00023180"/>
    </source>
</evidence>
<dbReference type="CDD" id="cd11019">
    <property type="entry name" value="OsENODL1_like"/>
    <property type="match status" value="1"/>
</dbReference>
<keyword evidence="6" id="KW-1015">Disulfide bond</keyword>
<evidence type="ECO:0000256" key="4">
    <source>
        <dbReference type="ARBA" id="ARBA00022729"/>
    </source>
</evidence>
<dbReference type="GO" id="GO:0009055">
    <property type="term" value="F:electron transfer activity"/>
    <property type="evidence" value="ECO:0007669"/>
    <property type="project" value="InterPro"/>
</dbReference>
<dbReference type="SUPFAM" id="SSF49503">
    <property type="entry name" value="Cupredoxins"/>
    <property type="match status" value="1"/>
</dbReference>
<dbReference type="OrthoDB" id="2015640at2759"/>
<proteinExistence type="inferred from homology"/>
<reference evidence="11" key="1">
    <citation type="journal article" date="2020" name="Nat. Commun.">
        <title>Genome sequence of the cluster root forming white lupin.</title>
        <authorList>
            <person name="Hufnagel B."/>
            <person name="Marques A."/>
            <person name="Soriano A."/>
            <person name="Marques L."/>
            <person name="Divol F."/>
            <person name="Doumas P."/>
            <person name="Sallet E."/>
            <person name="Mancinotti D."/>
            <person name="Carrere S."/>
            <person name="Marande W."/>
            <person name="Arribat S."/>
            <person name="Keller J."/>
            <person name="Huneau C."/>
            <person name="Blein T."/>
            <person name="Aime D."/>
            <person name="Laguerre M."/>
            <person name="Taylor J."/>
            <person name="Schubert V."/>
            <person name="Nelson M."/>
            <person name="Geu-Flores F."/>
            <person name="Crespi M."/>
            <person name="Gallardo-Guerrero K."/>
            <person name="Delaux P.-M."/>
            <person name="Salse J."/>
            <person name="Berges H."/>
            <person name="Guyot R."/>
            <person name="Gouzy J."/>
            <person name="Peret B."/>
        </authorList>
    </citation>
    <scope>NUCLEOTIDE SEQUENCE [LARGE SCALE GENOMIC DNA]</scope>
    <source>
        <strain evidence="11">cv. Amiga</strain>
    </source>
</reference>
<dbReference type="Proteomes" id="UP000447434">
    <property type="component" value="Chromosome 3"/>
</dbReference>
<dbReference type="EMBL" id="WOCE01000003">
    <property type="protein sequence ID" value="KAE9616881.1"/>
    <property type="molecule type" value="Genomic_DNA"/>
</dbReference>
<dbReference type="InterPro" id="IPR003245">
    <property type="entry name" value="Phytocyanin_dom"/>
</dbReference>
<evidence type="ECO:0000313" key="10">
    <source>
        <dbReference type="EMBL" id="KAE9616881.1"/>
    </source>
</evidence>
<dbReference type="PANTHER" id="PTHR33021:SF14">
    <property type="entry name" value="OS01G0272700 PROTEIN"/>
    <property type="match status" value="1"/>
</dbReference>
<keyword evidence="3" id="KW-0336">GPI-anchor</keyword>